<comment type="catalytic activity">
    <reaction evidence="1">
        <text>alpha-D-glucose 1-phosphate + ATP + H(+) = ADP-alpha-D-glucose + diphosphate</text>
        <dbReference type="Rhea" id="RHEA:12120"/>
        <dbReference type="ChEBI" id="CHEBI:15378"/>
        <dbReference type="ChEBI" id="CHEBI:30616"/>
        <dbReference type="ChEBI" id="CHEBI:33019"/>
        <dbReference type="ChEBI" id="CHEBI:57498"/>
        <dbReference type="ChEBI" id="CHEBI:58601"/>
        <dbReference type="EC" id="2.7.7.27"/>
    </reaction>
</comment>
<evidence type="ECO:0000256" key="8">
    <source>
        <dbReference type="ARBA" id="ARBA00022679"/>
    </source>
</evidence>
<evidence type="ECO:0000256" key="14">
    <source>
        <dbReference type="ARBA" id="ARBA00030817"/>
    </source>
</evidence>
<dbReference type="SUPFAM" id="SSF53448">
    <property type="entry name" value="Nucleotide-diphospho-sugar transferases"/>
    <property type="match status" value="1"/>
</dbReference>
<dbReference type="Gene3D" id="3.90.550.10">
    <property type="entry name" value="Spore Coat Polysaccharide Biosynthesis Protein SpsA, Chain A"/>
    <property type="match status" value="1"/>
</dbReference>
<dbReference type="InterPro" id="IPR011831">
    <property type="entry name" value="ADP-Glc_PPase"/>
</dbReference>
<keyword evidence="12" id="KW-0750">Starch biosynthesis</keyword>
<dbReference type="InterPro" id="IPR029044">
    <property type="entry name" value="Nucleotide-diphossugar_trans"/>
</dbReference>
<evidence type="ECO:0000256" key="5">
    <source>
        <dbReference type="ARBA" id="ARBA00011680"/>
    </source>
</evidence>
<evidence type="ECO:0000313" key="18">
    <source>
        <dbReference type="EMBL" id="MED6205752.1"/>
    </source>
</evidence>
<evidence type="ECO:0000256" key="10">
    <source>
        <dbReference type="ARBA" id="ARBA00022741"/>
    </source>
</evidence>
<gene>
    <name evidence="18" type="ORF">PIB30_020721</name>
</gene>
<evidence type="ECO:0000256" key="1">
    <source>
        <dbReference type="ARBA" id="ARBA00000956"/>
    </source>
</evidence>
<reference evidence="18 19" key="1">
    <citation type="journal article" date="2023" name="Plants (Basel)">
        <title>Bridging the Gap: Combining Genomics and Transcriptomics Approaches to Understand Stylosanthes scabra, an Orphan Legume from the Brazilian Caatinga.</title>
        <authorList>
            <person name="Ferreira-Neto J.R.C."/>
            <person name="da Silva M.D."/>
            <person name="Binneck E."/>
            <person name="de Melo N.F."/>
            <person name="da Silva R.H."/>
            <person name="de Melo A.L.T.M."/>
            <person name="Pandolfi V."/>
            <person name="Bustamante F.O."/>
            <person name="Brasileiro-Vidal A.C."/>
            <person name="Benko-Iseppon A.M."/>
        </authorList>
    </citation>
    <scope>NUCLEOTIDE SEQUENCE [LARGE SCALE GENOMIC DNA]</scope>
    <source>
        <tissue evidence="18">Leaves</tissue>
    </source>
</reference>
<keyword evidence="8" id="KW-0808">Transferase</keyword>
<keyword evidence="16" id="KW-0175">Coiled coil</keyword>
<dbReference type="PANTHER" id="PTHR43523">
    <property type="entry name" value="GLUCOSE-1-PHOSPHATE ADENYLYLTRANSFERASE-RELATED"/>
    <property type="match status" value="1"/>
</dbReference>
<dbReference type="InterPro" id="IPR005835">
    <property type="entry name" value="NTP_transferase_dom"/>
</dbReference>
<protein>
    <recommendedName>
        <fullName evidence="6">glucose-1-phosphate adenylyltransferase</fullName>
        <ecNumber evidence="6">2.7.7.27</ecNumber>
    </recommendedName>
    <alternativeName>
        <fullName evidence="15">ADP-glucose pyrophosphorylase</fullName>
    </alternativeName>
    <alternativeName>
        <fullName evidence="14">ADP-glucose synthase</fullName>
    </alternativeName>
    <alternativeName>
        <fullName evidence="13">Alpha-D-glucose-1-phosphate adenyl transferase</fullName>
    </alternativeName>
</protein>
<accession>A0ABU6Y5N1</accession>
<keyword evidence="9" id="KW-0548">Nucleotidyltransferase</keyword>
<evidence type="ECO:0000256" key="13">
    <source>
        <dbReference type="ARBA" id="ARBA00030645"/>
    </source>
</evidence>
<proteinExistence type="inferred from homology"/>
<dbReference type="PROSITE" id="PS00809">
    <property type="entry name" value="ADP_GLC_PYROPHOSPH_2"/>
    <property type="match status" value="1"/>
</dbReference>
<dbReference type="Proteomes" id="UP001341840">
    <property type="component" value="Unassembled WGS sequence"/>
</dbReference>
<feature type="domain" description="Nucleotidyl transferase" evidence="17">
    <location>
        <begin position="38"/>
        <end position="109"/>
    </location>
</feature>
<dbReference type="EMBL" id="JASCZI010241722">
    <property type="protein sequence ID" value="MED6205752.1"/>
    <property type="molecule type" value="Genomic_DNA"/>
</dbReference>
<evidence type="ECO:0000256" key="12">
    <source>
        <dbReference type="ARBA" id="ARBA00022922"/>
    </source>
</evidence>
<comment type="pathway">
    <text evidence="3">Glycan biosynthesis; starch biosynthesis.</text>
</comment>
<organism evidence="18 19">
    <name type="scientific">Stylosanthes scabra</name>
    <dbReference type="NCBI Taxonomy" id="79078"/>
    <lineage>
        <taxon>Eukaryota</taxon>
        <taxon>Viridiplantae</taxon>
        <taxon>Streptophyta</taxon>
        <taxon>Embryophyta</taxon>
        <taxon>Tracheophyta</taxon>
        <taxon>Spermatophyta</taxon>
        <taxon>Magnoliopsida</taxon>
        <taxon>eudicotyledons</taxon>
        <taxon>Gunneridae</taxon>
        <taxon>Pentapetalae</taxon>
        <taxon>rosids</taxon>
        <taxon>fabids</taxon>
        <taxon>Fabales</taxon>
        <taxon>Fabaceae</taxon>
        <taxon>Papilionoideae</taxon>
        <taxon>50 kb inversion clade</taxon>
        <taxon>dalbergioids sensu lato</taxon>
        <taxon>Dalbergieae</taxon>
        <taxon>Pterocarpus clade</taxon>
        <taxon>Stylosanthes</taxon>
    </lineage>
</organism>
<keyword evidence="10" id="KW-0547">Nucleotide-binding</keyword>
<comment type="caution">
    <text evidence="18">The sequence shown here is derived from an EMBL/GenBank/DDBJ whole genome shotgun (WGS) entry which is preliminary data.</text>
</comment>
<comment type="function">
    <text evidence="2">This protein plays a role in synthesis of starch. It catalyzes the synthesis of the activated glycosyl donor, ADP-glucose from Glc-1-P and ATP.</text>
</comment>
<keyword evidence="19" id="KW-1185">Reference proteome</keyword>
<evidence type="ECO:0000256" key="15">
    <source>
        <dbReference type="ARBA" id="ARBA00032494"/>
    </source>
</evidence>
<evidence type="ECO:0000256" key="9">
    <source>
        <dbReference type="ARBA" id="ARBA00022695"/>
    </source>
</evidence>
<evidence type="ECO:0000259" key="17">
    <source>
        <dbReference type="Pfam" id="PF00483"/>
    </source>
</evidence>
<comment type="similarity">
    <text evidence="4">Belongs to the bacterial/plant glucose-1-phosphate adenylyltransferase family.</text>
</comment>
<comment type="subunit">
    <text evidence="5">Heterotetramer.</text>
</comment>
<keyword evidence="11" id="KW-0067">ATP-binding</keyword>
<feature type="coiled-coil region" evidence="16">
    <location>
        <begin position="20"/>
        <end position="47"/>
    </location>
</feature>
<name>A0ABU6Y5N1_9FABA</name>
<evidence type="ECO:0000256" key="11">
    <source>
        <dbReference type="ARBA" id="ARBA00022840"/>
    </source>
</evidence>
<sequence>MHNLRQYEVPLHRYMALMDLQAEQRAREESESLRKEEHEQIAEKRRRDLVLAATQIPGEAGKKWFQGTADAVRQFIWVFQDAKNKNNENILRLSGDHLYRMDYMDFVQPCIRLWADKN</sequence>
<evidence type="ECO:0000256" key="3">
    <source>
        <dbReference type="ARBA" id="ARBA00004727"/>
    </source>
</evidence>
<evidence type="ECO:0000256" key="16">
    <source>
        <dbReference type="SAM" id="Coils"/>
    </source>
</evidence>
<evidence type="ECO:0000313" key="19">
    <source>
        <dbReference type="Proteomes" id="UP001341840"/>
    </source>
</evidence>
<dbReference type="Pfam" id="PF00483">
    <property type="entry name" value="NTP_transferase"/>
    <property type="match status" value="1"/>
</dbReference>
<keyword evidence="7" id="KW-0021">Allosteric enzyme</keyword>
<dbReference type="InterPro" id="IPR005836">
    <property type="entry name" value="ADP_Glu_pyroP_CS"/>
</dbReference>
<evidence type="ECO:0000256" key="6">
    <source>
        <dbReference type="ARBA" id="ARBA00012460"/>
    </source>
</evidence>
<evidence type="ECO:0000256" key="7">
    <source>
        <dbReference type="ARBA" id="ARBA00022533"/>
    </source>
</evidence>
<evidence type="ECO:0000256" key="2">
    <source>
        <dbReference type="ARBA" id="ARBA00002231"/>
    </source>
</evidence>
<evidence type="ECO:0000256" key="4">
    <source>
        <dbReference type="ARBA" id="ARBA00010443"/>
    </source>
</evidence>
<dbReference type="EC" id="2.7.7.27" evidence="6"/>
<dbReference type="PANTHER" id="PTHR43523:SF12">
    <property type="entry name" value="GLUCOSE-1-PHOSPHATE ADENYLYLTRANSFERASE LARGE SUBUNIT 1, CHLOROPLASTIC-RELATED"/>
    <property type="match status" value="1"/>
</dbReference>